<reference evidence="5" key="1">
    <citation type="submission" date="2021-03" db="EMBL/GenBank/DDBJ databases">
        <title>Comparative genomics and phylogenomic investigation of the class Geoglossomycetes provide insights into ecological specialization and systematics.</title>
        <authorList>
            <person name="Melie T."/>
            <person name="Pirro S."/>
            <person name="Miller A.N."/>
            <person name="Quandt A."/>
        </authorList>
    </citation>
    <scope>NUCLEOTIDE SEQUENCE</scope>
    <source>
        <strain evidence="5">GBOQ0MN5Z8</strain>
    </source>
</reference>
<dbReference type="PANTHER" id="PTHR33620">
    <property type="entry name" value="UREASE ACCESSORY PROTEIN F"/>
    <property type="match status" value="1"/>
</dbReference>
<feature type="compositionally biased region" description="Low complexity" evidence="4">
    <location>
        <begin position="101"/>
        <end position="112"/>
    </location>
</feature>
<evidence type="ECO:0000313" key="6">
    <source>
        <dbReference type="Proteomes" id="UP000698800"/>
    </source>
</evidence>
<evidence type="ECO:0000256" key="3">
    <source>
        <dbReference type="ARBA" id="ARBA00046339"/>
    </source>
</evidence>
<dbReference type="InterPro" id="IPR002639">
    <property type="entry name" value="UreF"/>
</dbReference>
<evidence type="ECO:0008006" key="7">
    <source>
        <dbReference type="Google" id="ProtNLM"/>
    </source>
</evidence>
<dbReference type="Proteomes" id="UP000698800">
    <property type="component" value="Unassembled WGS sequence"/>
</dbReference>
<gene>
    <name evidence="5" type="ORF">FGG08_005159</name>
</gene>
<dbReference type="Gene3D" id="1.10.4190.10">
    <property type="entry name" value="Urease accessory protein UreF"/>
    <property type="match status" value="1"/>
</dbReference>
<protein>
    <recommendedName>
        <fullName evidence="7">Urease accessory protein UreF</fullName>
    </recommendedName>
</protein>
<keyword evidence="1" id="KW-0996">Nickel insertion</keyword>
<evidence type="ECO:0000313" key="5">
    <source>
        <dbReference type="EMBL" id="KAH0538240.1"/>
    </source>
</evidence>
<name>A0A9P8IA04_9PEZI</name>
<proteinExistence type="inferred from homology"/>
<accession>A0A9P8IA04</accession>
<evidence type="ECO:0000256" key="2">
    <source>
        <dbReference type="ARBA" id="ARBA00023186"/>
    </source>
</evidence>
<feature type="region of interest" description="Disordered" evidence="4">
    <location>
        <begin position="101"/>
        <end position="121"/>
    </location>
</feature>
<dbReference type="GO" id="GO:0016151">
    <property type="term" value="F:nickel cation binding"/>
    <property type="evidence" value="ECO:0007669"/>
    <property type="project" value="InterPro"/>
</dbReference>
<dbReference type="InterPro" id="IPR038277">
    <property type="entry name" value="UreF_sf"/>
</dbReference>
<evidence type="ECO:0000256" key="1">
    <source>
        <dbReference type="ARBA" id="ARBA00022988"/>
    </source>
</evidence>
<feature type="compositionally biased region" description="Pro residues" evidence="4">
    <location>
        <begin position="58"/>
        <end position="67"/>
    </location>
</feature>
<dbReference type="AlphaFoldDB" id="A0A9P8IA04"/>
<comment type="caution">
    <text evidence="5">The sequence shown here is derived from an EMBL/GenBank/DDBJ whole genome shotgun (WGS) entry which is preliminary data.</text>
</comment>
<evidence type="ECO:0000256" key="4">
    <source>
        <dbReference type="SAM" id="MobiDB-lite"/>
    </source>
</evidence>
<comment type="similarity">
    <text evidence="3">Belongs to the UreF family.</text>
</comment>
<feature type="region of interest" description="Disordered" evidence="4">
    <location>
        <begin position="34"/>
        <end position="67"/>
    </location>
</feature>
<keyword evidence="2" id="KW-0143">Chaperone</keyword>
<sequence>MIDEEADPQTLRHEIAGLEKRLRDAKAALKRKTAVFKELENGDPASPGDGDGDDKEAPPPPPPPFLHLPPSNHALLLLSDSALPLGSFAFSSGLESYLSHTTTTTTTTTTSSPPQPTPPRAAATSLHRFLHLSLASLAASSLPYALAAYRHPARLDALDDEFDAATPCAVARRASVGLGRALVGVWERAFRGGVAVGGGDAAGAVLDAFRSRLRGAGRGEGGGAVVNGHFPPLWGCVGRAMGLSLPQTAYVFLFNHVKAVLSAGVRASVVGPYQAHGVLASPWVQGSVRDAMERGWNIEVEDAGQVVPVLDLYQGRHELLYSRIFNS</sequence>
<keyword evidence="6" id="KW-1185">Reference proteome</keyword>
<dbReference type="OrthoDB" id="2550922at2759"/>
<dbReference type="PANTHER" id="PTHR33620:SF1">
    <property type="entry name" value="UREASE ACCESSORY PROTEIN F"/>
    <property type="match status" value="1"/>
</dbReference>
<dbReference type="Pfam" id="PF01730">
    <property type="entry name" value="UreF"/>
    <property type="match status" value="1"/>
</dbReference>
<dbReference type="EMBL" id="JAGHQL010000117">
    <property type="protein sequence ID" value="KAH0538240.1"/>
    <property type="molecule type" value="Genomic_DNA"/>
</dbReference>
<organism evidence="5 6">
    <name type="scientific">Glutinoglossum americanum</name>
    <dbReference type="NCBI Taxonomy" id="1670608"/>
    <lineage>
        <taxon>Eukaryota</taxon>
        <taxon>Fungi</taxon>
        <taxon>Dikarya</taxon>
        <taxon>Ascomycota</taxon>
        <taxon>Pezizomycotina</taxon>
        <taxon>Geoglossomycetes</taxon>
        <taxon>Geoglossales</taxon>
        <taxon>Geoglossaceae</taxon>
        <taxon>Glutinoglossum</taxon>
    </lineage>
</organism>